<evidence type="ECO:0000313" key="7">
    <source>
        <dbReference type="EMBL" id="GIY29749.1"/>
    </source>
</evidence>
<dbReference type="InterPro" id="IPR029705">
    <property type="entry name" value="VPS35L"/>
</dbReference>
<dbReference type="GO" id="GO:0032456">
    <property type="term" value="P:endocytic recycling"/>
    <property type="evidence" value="ECO:0007669"/>
    <property type="project" value="InterPro"/>
</dbReference>
<dbReference type="PANTHER" id="PTHR13673">
    <property type="entry name" value="ESOPHAGEAL CANCER ASSOCIATED PROTEIN"/>
    <property type="match status" value="1"/>
</dbReference>
<evidence type="ECO:0000256" key="6">
    <source>
        <dbReference type="SAM" id="MobiDB-lite"/>
    </source>
</evidence>
<comment type="similarity">
    <text evidence="2">Belongs to the VPS35L family.</text>
</comment>
<reference evidence="7 8" key="1">
    <citation type="submission" date="2021-06" db="EMBL/GenBank/DDBJ databases">
        <title>Caerostris extrusa draft genome.</title>
        <authorList>
            <person name="Kono N."/>
            <person name="Arakawa K."/>
        </authorList>
    </citation>
    <scope>NUCLEOTIDE SEQUENCE [LARGE SCALE GENOMIC DNA]</scope>
</reference>
<feature type="region of interest" description="Disordered" evidence="6">
    <location>
        <begin position="264"/>
        <end position="283"/>
    </location>
</feature>
<evidence type="ECO:0000313" key="8">
    <source>
        <dbReference type="Proteomes" id="UP001054945"/>
    </source>
</evidence>
<feature type="compositionally biased region" description="Low complexity" evidence="6">
    <location>
        <begin position="48"/>
        <end position="61"/>
    </location>
</feature>
<name>A0AAV4S6Y4_CAEEX</name>
<dbReference type="GO" id="GO:0015031">
    <property type="term" value="P:protein transport"/>
    <property type="evidence" value="ECO:0007669"/>
    <property type="project" value="UniProtKB-KW"/>
</dbReference>
<keyword evidence="8" id="KW-1185">Reference proteome</keyword>
<keyword evidence="4" id="KW-0967">Endosome</keyword>
<feature type="region of interest" description="Disordered" evidence="6">
    <location>
        <begin position="42"/>
        <end position="65"/>
    </location>
</feature>
<organism evidence="7 8">
    <name type="scientific">Caerostris extrusa</name>
    <name type="common">Bark spider</name>
    <name type="synonym">Caerostris bankana</name>
    <dbReference type="NCBI Taxonomy" id="172846"/>
    <lineage>
        <taxon>Eukaryota</taxon>
        <taxon>Metazoa</taxon>
        <taxon>Ecdysozoa</taxon>
        <taxon>Arthropoda</taxon>
        <taxon>Chelicerata</taxon>
        <taxon>Arachnida</taxon>
        <taxon>Araneae</taxon>
        <taxon>Araneomorphae</taxon>
        <taxon>Entelegynae</taxon>
        <taxon>Araneoidea</taxon>
        <taxon>Araneidae</taxon>
        <taxon>Caerostris</taxon>
    </lineage>
</organism>
<dbReference type="PANTHER" id="PTHR13673:SF0">
    <property type="entry name" value="VPS35 ENDOSOMAL PROTEIN-SORTING FACTOR-LIKE"/>
    <property type="match status" value="1"/>
</dbReference>
<evidence type="ECO:0000256" key="1">
    <source>
        <dbReference type="ARBA" id="ARBA00004177"/>
    </source>
</evidence>
<gene>
    <name evidence="7" type="primary">vps35l</name>
    <name evidence="7" type="ORF">CEXT_556821</name>
</gene>
<sequence>MTHEWQAASKSYDVIKNSWVSKKEEVFDHPLKSSTITVQESKIKRRIGGSNTSSASSSLSGTPKKTISDPLSTFHPLSSALDGIDPLSQFAAGLDPLSQMAEEHERAKEISASRKCRLDDTFEPWSTKKAAILNKYTTSEKLSIATSFLSGGDKVIGKATSSVSDKVKNRLEQLDDFEEGSVKEMLNLSQQEYVNRIEELNQALRESWEQDQRVKALKIGIQCSKLLVDTAVIQFYPSKFVLITDILDNFGNLVYQRIHAKAEHHKPGSKNPTPLPEQFTPDQVPESAKETCRNWEYSKALVRLTKMIRGIGDPLVAAYARCYLCRVGMSVAPEAHEHLRDNFWDFLILYNQLQNNFVKETLTKQNLDFPTYLTFALLLNSVMSAFKPEYIAKRALELVDIMKECDDLGFLSDYMSCAEIWIEYAVKHFTKREVNTFLGDIIKHMSPNRAFEHHYPQLTRIVDRILAHMHDFSIIFSMDKFLPFLDMLQKESVKVDVCKVIMDAFMRYQVETTSDPVIINAAMFICKTIHDSVNALTIDDEKRQIGVLICAFIRKISFGRDFEQQLGFYVEARSTFSNLDSALIQLVQCVNLLAMRTRQIVKGHHTRKTSSFVKACIAYSFITIPSLMDVFSRLDLYLISGQVALLNQCLSQADAFLKSAISLIPDCPAVMEVDSKHKSTEPYLLSYISNLLSTLLIVPDHPEQEPLYLIRGLLNVIQDYTWEQHSDTKVLVYLNVLNLLSALSQETYIWSLDGVDSNDALYGSDPKFITEINKICSTLIDEILAHLKFLGERGNFRKQSYLALELLYHIIAHGDLSCNSLFTLSNNLWLLAHRHGHCDLKSAGNCLTYLKVKASHKWGPYQDLANKLQMPTQV</sequence>
<dbReference type="Proteomes" id="UP001054945">
    <property type="component" value="Unassembled WGS sequence"/>
</dbReference>
<evidence type="ECO:0000256" key="5">
    <source>
        <dbReference type="ARBA" id="ARBA00022927"/>
    </source>
</evidence>
<comment type="subcellular location">
    <subcellularLocation>
        <location evidence="1">Endosome</location>
    </subcellularLocation>
</comment>
<keyword evidence="5" id="KW-0653">Protein transport</keyword>
<protein>
    <submittedName>
        <fullName evidence="7">VPS35 endosomal protein-sorting factor-like</fullName>
    </submittedName>
</protein>
<dbReference type="AlphaFoldDB" id="A0AAV4S6Y4"/>
<evidence type="ECO:0000256" key="3">
    <source>
        <dbReference type="ARBA" id="ARBA00022448"/>
    </source>
</evidence>
<comment type="caution">
    <text evidence="7">The sequence shown here is derived from an EMBL/GenBank/DDBJ whole genome shotgun (WGS) entry which is preliminary data.</text>
</comment>
<keyword evidence="3" id="KW-0813">Transport</keyword>
<dbReference type="GO" id="GO:0005768">
    <property type="term" value="C:endosome"/>
    <property type="evidence" value="ECO:0007669"/>
    <property type="project" value="UniProtKB-SubCell"/>
</dbReference>
<evidence type="ECO:0000256" key="4">
    <source>
        <dbReference type="ARBA" id="ARBA00022753"/>
    </source>
</evidence>
<proteinExistence type="inferred from homology"/>
<evidence type="ECO:0000256" key="2">
    <source>
        <dbReference type="ARBA" id="ARBA00010704"/>
    </source>
</evidence>
<dbReference type="EMBL" id="BPLR01009120">
    <property type="protein sequence ID" value="GIY29749.1"/>
    <property type="molecule type" value="Genomic_DNA"/>
</dbReference>
<accession>A0AAV4S6Y4</accession>